<dbReference type="InterPro" id="IPR023214">
    <property type="entry name" value="HAD_sf"/>
</dbReference>
<dbReference type="InterPro" id="IPR036412">
    <property type="entry name" value="HAD-like_sf"/>
</dbReference>
<dbReference type="InterPro" id="IPR011128">
    <property type="entry name" value="G3P_DH_NAD-dep_N"/>
</dbReference>
<dbReference type="Gene3D" id="1.10.150.210">
    <property type="entry name" value="Phosphoserine phosphatase, domain 2"/>
    <property type="match status" value="1"/>
</dbReference>
<evidence type="ECO:0000259" key="7">
    <source>
        <dbReference type="Pfam" id="PF01210"/>
    </source>
</evidence>
<dbReference type="PRINTS" id="PR00077">
    <property type="entry name" value="GPDHDRGNASE"/>
</dbReference>
<dbReference type="EMBL" id="MU070629">
    <property type="protein sequence ID" value="KAF5826994.1"/>
    <property type="molecule type" value="Genomic_DNA"/>
</dbReference>
<comment type="similarity">
    <text evidence="1 5">Belongs to the NAD-dependent glycerol-3-phosphate dehydrogenase family.</text>
</comment>
<evidence type="ECO:0000256" key="3">
    <source>
        <dbReference type="ARBA" id="ARBA00023027"/>
    </source>
</evidence>
<dbReference type="InterPro" id="IPR006168">
    <property type="entry name" value="G3P_DH_NAD-dep"/>
</dbReference>
<dbReference type="InterPro" id="IPR013328">
    <property type="entry name" value="6PGD_dom2"/>
</dbReference>
<dbReference type="Pfam" id="PF12710">
    <property type="entry name" value="HAD"/>
    <property type="match status" value="1"/>
</dbReference>
<dbReference type="Proteomes" id="UP000815325">
    <property type="component" value="Unassembled WGS sequence"/>
</dbReference>
<name>A0ABQ7FXA5_DUNSA</name>
<dbReference type="InterPro" id="IPR017751">
    <property type="entry name" value="G3P_DH_NAD-dep_euk"/>
</dbReference>
<protein>
    <recommendedName>
        <fullName evidence="6">Glycerol-3-phosphate dehydrogenase [NAD(+)]</fullName>
        <ecNumber evidence="6">1.1.1.8</ecNumber>
    </recommendedName>
</protein>
<accession>A0ABQ7FXA5</accession>
<dbReference type="SUPFAM" id="SSF51735">
    <property type="entry name" value="NAD(P)-binding Rossmann-fold domains"/>
    <property type="match status" value="1"/>
</dbReference>
<organism evidence="9 10">
    <name type="scientific">Dunaliella salina</name>
    <name type="common">Green alga</name>
    <name type="synonym">Protococcus salinus</name>
    <dbReference type="NCBI Taxonomy" id="3046"/>
    <lineage>
        <taxon>Eukaryota</taxon>
        <taxon>Viridiplantae</taxon>
        <taxon>Chlorophyta</taxon>
        <taxon>core chlorophytes</taxon>
        <taxon>Chlorophyceae</taxon>
        <taxon>CS clade</taxon>
        <taxon>Chlamydomonadales</taxon>
        <taxon>Dunaliellaceae</taxon>
        <taxon>Dunaliella</taxon>
    </lineage>
</organism>
<evidence type="ECO:0000313" key="9">
    <source>
        <dbReference type="EMBL" id="KAF5826994.1"/>
    </source>
</evidence>
<evidence type="ECO:0000256" key="2">
    <source>
        <dbReference type="ARBA" id="ARBA00023002"/>
    </source>
</evidence>
<dbReference type="Gene3D" id="3.40.50.720">
    <property type="entry name" value="NAD(P)-binding Rossmann-like Domain"/>
    <property type="match status" value="1"/>
</dbReference>
<evidence type="ECO:0000256" key="5">
    <source>
        <dbReference type="RuleBase" id="RU000437"/>
    </source>
</evidence>
<dbReference type="PANTHER" id="PTHR11728:SF8">
    <property type="entry name" value="GLYCEROL-3-PHOSPHATE DEHYDROGENASE [NAD(+)]-RELATED"/>
    <property type="match status" value="1"/>
</dbReference>
<feature type="domain" description="Glycerol-3-phosphate dehydrogenase NAD-dependent N-terminal" evidence="7">
    <location>
        <begin position="220"/>
        <end position="389"/>
    </location>
</feature>
<dbReference type="InterPro" id="IPR008927">
    <property type="entry name" value="6-PGluconate_DH-like_C_sf"/>
</dbReference>
<keyword evidence="2 5" id="KW-0560">Oxidoreductase</keyword>
<dbReference type="InterPro" id="IPR006109">
    <property type="entry name" value="G3P_DH_NAD-dep_C"/>
</dbReference>
<dbReference type="SUPFAM" id="SSF56784">
    <property type="entry name" value="HAD-like"/>
    <property type="match status" value="1"/>
</dbReference>
<evidence type="ECO:0000256" key="1">
    <source>
        <dbReference type="ARBA" id="ARBA00011009"/>
    </source>
</evidence>
<evidence type="ECO:0000259" key="8">
    <source>
        <dbReference type="Pfam" id="PF07479"/>
    </source>
</evidence>
<sequence>MISSGTITKADGLDLLAEFMGVKDEVFALTQQAKDGTMNLSETLEEVLRIINCTPDDVRRFVQQHPPEKRLTKGIVNLIKTLQKRGVAVYMISGGFREDIMPIAKYLGVPRENVFANRMNWQWDDETGQPTRLSGFDESQPTAFNMGKIRAISKIREDHPYNTVVMIGDGATDMEAVQSSQGADLFIGYGGVVERPAVAEAAEWFVYDHDDLTRALKCSKVAMIGIGSFACAAIHLLTQNIEADDQFDPCLKVWVQDPLDEFEGRSLIDIVNTEHHHPKYLPGVHLGDRVVASSDLEWVASDADVLIFCPPHQHMQSITRRLMGKVKREAVAISLVKGMRVGRDGPQLVSQMIRKNLGIDCSVLMGGNVATEIARRELSEAVVGATSSETGQLFRKLFKTPYFNVDIVQDVAGAEMCGTLKNIVALAVGIVDGLGCGCNAKAVIMRQGLTEMRKLSKTLYPNVRNETFFESCGLGDLITTCLGGRNRATAEAWTRAWKSGAPKTWAQLEEELLSGQKLQGVGTSNEVQEVSRAFARLGMSPWTG</sequence>
<reference evidence="9" key="1">
    <citation type="submission" date="2017-08" db="EMBL/GenBank/DDBJ databases">
        <authorList>
            <person name="Polle J.E."/>
            <person name="Barry K."/>
            <person name="Cushman J."/>
            <person name="Schmutz J."/>
            <person name="Tran D."/>
            <person name="Hathwaick L.T."/>
            <person name="Yim W.C."/>
            <person name="Jenkins J."/>
            <person name="Mckie-Krisberg Z.M."/>
            <person name="Prochnik S."/>
            <person name="Lindquist E."/>
            <person name="Dockter R.B."/>
            <person name="Adam C."/>
            <person name="Molina H."/>
            <person name="Bunkerborg J."/>
            <person name="Jin E."/>
            <person name="Buchheim M."/>
            <person name="Magnuson J."/>
        </authorList>
    </citation>
    <scope>NUCLEOTIDE SEQUENCE</scope>
    <source>
        <strain evidence="9">CCAP 19/18</strain>
    </source>
</reference>
<dbReference type="SUPFAM" id="SSF48179">
    <property type="entry name" value="6-phosphogluconate dehydrogenase C-terminal domain-like"/>
    <property type="match status" value="1"/>
</dbReference>
<keyword evidence="3 5" id="KW-0520">NAD</keyword>
<comment type="caution">
    <text evidence="9">The sequence shown here is derived from an EMBL/GenBank/DDBJ whole genome shotgun (WGS) entry which is preliminary data.</text>
</comment>
<evidence type="ECO:0000313" key="10">
    <source>
        <dbReference type="Proteomes" id="UP000815325"/>
    </source>
</evidence>
<evidence type="ECO:0000256" key="6">
    <source>
        <dbReference type="RuleBase" id="RU361243"/>
    </source>
</evidence>
<feature type="domain" description="Glycerol-3-phosphate dehydrogenase NAD-dependent C-terminal" evidence="8">
    <location>
        <begin position="410"/>
        <end position="532"/>
    </location>
</feature>
<evidence type="ECO:0000256" key="4">
    <source>
        <dbReference type="ARBA" id="ARBA00048683"/>
    </source>
</evidence>
<comment type="catalytic activity">
    <reaction evidence="4 6">
        <text>sn-glycerol 3-phosphate + NAD(+) = dihydroxyacetone phosphate + NADH + H(+)</text>
        <dbReference type="Rhea" id="RHEA:11092"/>
        <dbReference type="ChEBI" id="CHEBI:15378"/>
        <dbReference type="ChEBI" id="CHEBI:57540"/>
        <dbReference type="ChEBI" id="CHEBI:57597"/>
        <dbReference type="ChEBI" id="CHEBI:57642"/>
        <dbReference type="ChEBI" id="CHEBI:57945"/>
        <dbReference type="EC" id="1.1.1.8"/>
    </reaction>
</comment>
<dbReference type="NCBIfam" id="TIGR03376">
    <property type="entry name" value="glycerol3P_DH"/>
    <property type="match status" value="1"/>
</dbReference>
<dbReference type="InterPro" id="IPR036291">
    <property type="entry name" value="NAD(P)-bd_dom_sf"/>
</dbReference>
<keyword evidence="10" id="KW-1185">Reference proteome</keyword>
<proteinExistence type="inferred from homology"/>
<dbReference type="PANTHER" id="PTHR11728">
    <property type="entry name" value="GLYCEROL-3-PHOSPHATE DEHYDROGENASE"/>
    <property type="match status" value="1"/>
</dbReference>
<gene>
    <name evidence="9" type="ORF">DUNSADRAFT_1550</name>
</gene>
<dbReference type="Gene3D" id="3.40.50.1000">
    <property type="entry name" value="HAD superfamily/HAD-like"/>
    <property type="match status" value="1"/>
</dbReference>
<dbReference type="NCBIfam" id="TIGR01488">
    <property type="entry name" value="HAD-SF-IB"/>
    <property type="match status" value="1"/>
</dbReference>
<dbReference type="Pfam" id="PF07479">
    <property type="entry name" value="NAD_Gly3P_dh_C"/>
    <property type="match status" value="1"/>
</dbReference>
<dbReference type="Gene3D" id="1.10.1040.10">
    <property type="entry name" value="N-(1-d-carboxylethyl)-l-norvaline Dehydrogenase, domain 2"/>
    <property type="match status" value="1"/>
</dbReference>
<dbReference type="Pfam" id="PF01210">
    <property type="entry name" value="NAD_Gly3P_dh_N"/>
    <property type="match status" value="1"/>
</dbReference>
<dbReference type="EC" id="1.1.1.8" evidence="6"/>